<gene>
    <name evidence="2" type="ORF">Pfra01_000479200</name>
</gene>
<keyword evidence="3" id="KW-1185">Reference proteome</keyword>
<dbReference type="EMBL" id="BSXT01000375">
    <property type="protein sequence ID" value="GMF25998.1"/>
    <property type="molecule type" value="Genomic_DNA"/>
</dbReference>
<accession>A0A9W6X1G7</accession>
<dbReference type="Proteomes" id="UP001165121">
    <property type="component" value="Unassembled WGS sequence"/>
</dbReference>
<reference evidence="2" key="1">
    <citation type="submission" date="2023-04" db="EMBL/GenBank/DDBJ databases">
        <title>Phytophthora fragariaefolia NBRC 109709.</title>
        <authorList>
            <person name="Ichikawa N."/>
            <person name="Sato H."/>
            <person name="Tonouchi N."/>
        </authorList>
    </citation>
    <scope>NUCLEOTIDE SEQUENCE</scope>
    <source>
        <strain evidence="2">NBRC 109709</strain>
    </source>
</reference>
<evidence type="ECO:0000313" key="2">
    <source>
        <dbReference type="EMBL" id="GMF25998.1"/>
    </source>
</evidence>
<name>A0A9W6X1G7_9STRA</name>
<evidence type="ECO:0000313" key="3">
    <source>
        <dbReference type="Proteomes" id="UP001165121"/>
    </source>
</evidence>
<protein>
    <submittedName>
        <fullName evidence="2">Unnamed protein product</fullName>
    </submittedName>
</protein>
<organism evidence="2 3">
    <name type="scientific">Phytophthora fragariaefolia</name>
    <dbReference type="NCBI Taxonomy" id="1490495"/>
    <lineage>
        <taxon>Eukaryota</taxon>
        <taxon>Sar</taxon>
        <taxon>Stramenopiles</taxon>
        <taxon>Oomycota</taxon>
        <taxon>Peronosporomycetes</taxon>
        <taxon>Peronosporales</taxon>
        <taxon>Peronosporaceae</taxon>
        <taxon>Phytophthora</taxon>
    </lineage>
</organism>
<sequence length="76" mass="7941">MAEAAEGSKPTSSSRGALIMPPPIPNIPDTVPATNANMGKNRIDDAVHCGQFQQQQGKTADTEPVVTSPLHCTLIS</sequence>
<dbReference type="AlphaFoldDB" id="A0A9W6X1G7"/>
<feature type="region of interest" description="Disordered" evidence="1">
    <location>
        <begin position="54"/>
        <end position="76"/>
    </location>
</feature>
<comment type="caution">
    <text evidence="2">The sequence shown here is derived from an EMBL/GenBank/DDBJ whole genome shotgun (WGS) entry which is preliminary data.</text>
</comment>
<feature type="region of interest" description="Disordered" evidence="1">
    <location>
        <begin position="1"/>
        <end position="38"/>
    </location>
</feature>
<proteinExistence type="predicted"/>
<evidence type="ECO:0000256" key="1">
    <source>
        <dbReference type="SAM" id="MobiDB-lite"/>
    </source>
</evidence>